<dbReference type="PIRSF" id="PIRSF037004">
    <property type="entry name" value="UCP037004"/>
    <property type="match status" value="1"/>
</dbReference>
<feature type="domain" description="DUF1722" evidence="1">
    <location>
        <begin position="192"/>
        <end position="308"/>
    </location>
</feature>
<evidence type="ECO:0000313" key="3">
    <source>
        <dbReference type="Proteomes" id="UP001501221"/>
    </source>
</evidence>
<dbReference type="EMBL" id="BAAAFM010000003">
    <property type="protein sequence ID" value="GAA0206433.1"/>
    <property type="molecule type" value="Genomic_DNA"/>
</dbReference>
<dbReference type="Pfam" id="PF08349">
    <property type="entry name" value="DUF1722"/>
    <property type="match status" value="1"/>
</dbReference>
<comment type="caution">
    <text evidence="2">The sequence shown here is derived from an EMBL/GenBank/DDBJ whole genome shotgun (WGS) entry which is preliminary data.</text>
</comment>
<name>A0ABN0SYF6_9GAMM</name>
<accession>A0ABN0SYF6</accession>
<dbReference type="InterPro" id="IPR013560">
    <property type="entry name" value="DUF1722"/>
</dbReference>
<evidence type="ECO:0000259" key="1">
    <source>
        <dbReference type="Pfam" id="PF08349"/>
    </source>
</evidence>
<organism evidence="2 3">
    <name type="scientific">Kangiella japonica</name>
    <dbReference type="NCBI Taxonomy" id="647384"/>
    <lineage>
        <taxon>Bacteria</taxon>
        <taxon>Pseudomonadati</taxon>
        <taxon>Pseudomonadota</taxon>
        <taxon>Gammaproteobacteria</taxon>
        <taxon>Kangiellales</taxon>
        <taxon>Kangiellaceae</taxon>
        <taxon>Kangiella</taxon>
    </lineage>
</organism>
<keyword evidence="3" id="KW-1185">Reference proteome</keyword>
<dbReference type="PANTHER" id="PTHR30087">
    <property type="entry name" value="INNER MEMBRANE PROTEIN"/>
    <property type="match status" value="1"/>
</dbReference>
<gene>
    <name evidence="2" type="ORF">GCM10009123_12390</name>
</gene>
<proteinExistence type="predicted"/>
<dbReference type="Proteomes" id="UP001501221">
    <property type="component" value="Unassembled WGS sequence"/>
</dbReference>
<sequence length="317" mass="36252">MLMKKIPIAISSCLLGNKVRFDGGHKQSKYCLDTLNDWFEYQPICPEMGIGMPAPRPPIRLIDDEGDIRVVQVDDQSFDVTDELKAYAENKLPELDDICGYIVIRNSPSCGMERVKVYHKNGNPAGKSDRGVYIKEIMKSRPELPVEEEGRLQDVKLRENFITRVFAYQDLKDSVKDKPSVDALVKFHSRYKYLVMAHNYADYKKLGQLVANNDGLELSVLIANYELALMECLKKIANPKSHSNVLYHILGYLKEDLQPEAKKELVNVIEQYRNGSLTLIAPVTLLNHYIKQYGNDYIAQQAYLNPHPIELGLRNYI</sequence>
<protein>
    <submittedName>
        <fullName evidence="2">DUF523 and DUF1722 domain-containing protein</fullName>
    </submittedName>
</protein>
<dbReference type="PANTHER" id="PTHR30087:SF0">
    <property type="entry name" value="INNER MEMBRANE PROTEIN"/>
    <property type="match status" value="1"/>
</dbReference>
<reference evidence="2 3" key="1">
    <citation type="journal article" date="2019" name="Int. J. Syst. Evol. Microbiol.">
        <title>The Global Catalogue of Microorganisms (GCM) 10K type strain sequencing project: providing services to taxonomists for standard genome sequencing and annotation.</title>
        <authorList>
            <consortium name="The Broad Institute Genomics Platform"/>
            <consortium name="The Broad Institute Genome Sequencing Center for Infectious Disease"/>
            <person name="Wu L."/>
            <person name="Ma J."/>
        </authorList>
    </citation>
    <scope>NUCLEOTIDE SEQUENCE [LARGE SCALE GENOMIC DNA]</scope>
    <source>
        <strain evidence="2 3">JCM 16211</strain>
    </source>
</reference>
<dbReference type="Pfam" id="PF04463">
    <property type="entry name" value="2-thiour_desulf"/>
    <property type="match status" value="1"/>
</dbReference>
<evidence type="ECO:0000313" key="2">
    <source>
        <dbReference type="EMBL" id="GAA0206433.1"/>
    </source>
</evidence>
<dbReference type="InterPro" id="IPR017087">
    <property type="entry name" value="UCP037004"/>
</dbReference>
<dbReference type="InterPro" id="IPR007553">
    <property type="entry name" value="2-thiour_desulf"/>
</dbReference>